<dbReference type="PANTHER" id="PTHR37203">
    <property type="match status" value="1"/>
</dbReference>
<keyword evidence="2" id="KW-1185">Reference proteome</keyword>
<dbReference type="Proteomes" id="UP000467840">
    <property type="component" value="Chromosome 6"/>
</dbReference>
<dbReference type="EMBL" id="JAAGAX010000004">
    <property type="protein sequence ID" value="KAF2317577.1"/>
    <property type="molecule type" value="Genomic_DNA"/>
</dbReference>
<dbReference type="AlphaFoldDB" id="A0A6A6MWV4"/>
<proteinExistence type="predicted"/>
<reference evidence="1 2" key="1">
    <citation type="journal article" date="2020" name="Mol. Plant">
        <title>The Chromosome-Based Rubber Tree Genome Provides New Insights into Spurge Genome Evolution and Rubber Biosynthesis.</title>
        <authorList>
            <person name="Liu J."/>
            <person name="Shi C."/>
            <person name="Shi C.C."/>
            <person name="Li W."/>
            <person name="Zhang Q.J."/>
            <person name="Zhang Y."/>
            <person name="Li K."/>
            <person name="Lu H.F."/>
            <person name="Shi C."/>
            <person name="Zhu S.T."/>
            <person name="Xiao Z.Y."/>
            <person name="Nan H."/>
            <person name="Yue Y."/>
            <person name="Zhu X.G."/>
            <person name="Wu Y."/>
            <person name="Hong X.N."/>
            <person name="Fan G.Y."/>
            <person name="Tong Y."/>
            <person name="Zhang D."/>
            <person name="Mao C.L."/>
            <person name="Liu Y.L."/>
            <person name="Hao S.J."/>
            <person name="Liu W.Q."/>
            <person name="Lv M.Q."/>
            <person name="Zhang H.B."/>
            <person name="Liu Y."/>
            <person name="Hu-Tang G.R."/>
            <person name="Wang J.P."/>
            <person name="Wang J.H."/>
            <person name="Sun Y.H."/>
            <person name="Ni S.B."/>
            <person name="Chen W.B."/>
            <person name="Zhang X.C."/>
            <person name="Jiao Y.N."/>
            <person name="Eichler E.E."/>
            <person name="Li G.H."/>
            <person name="Liu X."/>
            <person name="Gao L.Z."/>
        </authorList>
    </citation>
    <scope>NUCLEOTIDE SEQUENCE [LARGE SCALE GENOMIC DNA]</scope>
    <source>
        <strain evidence="2">cv. GT1</strain>
        <tissue evidence="1">Leaf</tissue>
    </source>
</reference>
<protein>
    <submittedName>
        <fullName evidence="1">Uncharacterized protein</fullName>
    </submittedName>
</protein>
<name>A0A6A6MWV4_HEVBR</name>
<organism evidence="1 2">
    <name type="scientific">Hevea brasiliensis</name>
    <name type="common">Para rubber tree</name>
    <name type="synonym">Siphonia brasiliensis</name>
    <dbReference type="NCBI Taxonomy" id="3981"/>
    <lineage>
        <taxon>Eukaryota</taxon>
        <taxon>Viridiplantae</taxon>
        <taxon>Streptophyta</taxon>
        <taxon>Embryophyta</taxon>
        <taxon>Tracheophyta</taxon>
        <taxon>Spermatophyta</taxon>
        <taxon>Magnoliopsida</taxon>
        <taxon>eudicotyledons</taxon>
        <taxon>Gunneridae</taxon>
        <taxon>Pentapetalae</taxon>
        <taxon>rosids</taxon>
        <taxon>fabids</taxon>
        <taxon>Malpighiales</taxon>
        <taxon>Euphorbiaceae</taxon>
        <taxon>Crotonoideae</taxon>
        <taxon>Micrandreae</taxon>
        <taxon>Hevea</taxon>
    </lineage>
</organism>
<accession>A0A6A6MWV4</accession>
<evidence type="ECO:0000313" key="2">
    <source>
        <dbReference type="Proteomes" id="UP000467840"/>
    </source>
</evidence>
<gene>
    <name evidence="1" type="ORF">GH714_024886</name>
</gene>
<dbReference type="PANTHER" id="PTHR37203:SF3">
    <property type="entry name" value="SLR0975 PROTEIN"/>
    <property type="match status" value="1"/>
</dbReference>
<sequence length="96" mass="10613">MLSYFSPLLKSIAGRGVGIYYAIIEEDVAEQEAFIEALESRFLFLAADARSTIRVLKLHLVSNNRLKQWKGLALATLKLRPAEVQSMILKGGGMCA</sequence>
<evidence type="ECO:0000313" key="1">
    <source>
        <dbReference type="EMBL" id="KAF2317577.1"/>
    </source>
</evidence>
<comment type="caution">
    <text evidence="1">The sequence shown here is derived from an EMBL/GenBank/DDBJ whole genome shotgun (WGS) entry which is preliminary data.</text>
</comment>